<dbReference type="EMBL" id="FNTL01000004">
    <property type="protein sequence ID" value="SEC63093.1"/>
    <property type="molecule type" value="Genomic_DNA"/>
</dbReference>
<accession>A0A1H4U2V6</accession>
<protein>
    <recommendedName>
        <fullName evidence="4">Secreted protein</fullName>
    </recommendedName>
</protein>
<feature type="chain" id="PRO_5010241945" description="Secreted protein" evidence="1">
    <location>
        <begin position="45"/>
        <end position="172"/>
    </location>
</feature>
<gene>
    <name evidence="2" type="ORF">SAMN04490220_2154</name>
</gene>
<keyword evidence="1" id="KW-0732">Signal</keyword>
<evidence type="ECO:0008006" key="4">
    <source>
        <dbReference type="Google" id="ProtNLM"/>
    </source>
</evidence>
<name>A0A1H4U2V6_RHOJO</name>
<evidence type="ECO:0000313" key="2">
    <source>
        <dbReference type="EMBL" id="SEC63093.1"/>
    </source>
</evidence>
<proteinExistence type="predicted"/>
<organism evidence="2 3">
    <name type="scientific">Rhodococcus jostii</name>
    <dbReference type="NCBI Taxonomy" id="132919"/>
    <lineage>
        <taxon>Bacteria</taxon>
        <taxon>Bacillati</taxon>
        <taxon>Actinomycetota</taxon>
        <taxon>Actinomycetes</taxon>
        <taxon>Mycobacteriales</taxon>
        <taxon>Nocardiaceae</taxon>
        <taxon>Rhodococcus</taxon>
    </lineage>
</organism>
<feature type="signal peptide" evidence="1">
    <location>
        <begin position="1"/>
        <end position="44"/>
    </location>
</feature>
<sequence length="172" mass="18268">MVRPANVRNSQPYIPRMNPSVKRAAGMLVAVAAALLAFATPAQADSPAPVYFRVGNVHCSIAPDDSVGCDLPQPVPMDFPILGEFGLPWLGPVQHVAIDVPWLPAHPTYPFGTPFTRPGGNPDIAEVATSQTMYQKTITRGGTTCLAGFMGDVTCTTKGHSFVVTVYGIHAH</sequence>
<evidence type="ECO:0000256" key="1">
    <source>
        <dbReference type="SAM" id="SignalP"/>
    </source>
</evidence>
<evidence type="ECO:0000313" key="3">
    <source>
        <dbReference type="Proteomes" id="UP000183407"/>
    </source>
</evidence>
<dbReference type="Proteomes" id="UP000183407">
    <property type="component" value="Unassembled WGS sequence"/>
</dbReference>
<dbReference type="AlphaFoldDB" id="A0A1H4U2V6"/>
<reference evidence="3" key="1">
    <citation type="submission" date="2016-10" db="EMBL/GenBank/DDBJ databases">
        <authorList>
            <person name="Varghese N."/>
        </authorList>
    </citation>
    <scope>NUCLEOTIDE SEQUENCE [LARGE SCALE GENOMIC DNA]</scope>
    <source>
        <strain evidence="3">DSM 44719</strain>
    </source>
</reference>